<gene>
    <name evidence="3" type="ORF">JAZ04_18795</name>
</gene>
<dbReference type="InterPro" id="IPR014044">
    <property type="entry name" value="CAP_dom"/>
</dbReference>
<accession>A0A9E4K8S3</accession>
<proteinExistence type="predicted"/>
<evidence type="ECO:0000259" key="1">
    <source>
        <dbReference type="Pfam" id="PF00188"/>
    </source>
</evidence>
<evidence type="ECO:0000313" key="3">
    <source>
        <dbReference type="EMBL" id="MCG7940890.1"/>
    </source>
</evidence>
<evidence type="ECO:0000313" key="4">
    <source>
        <dbReference type="Proteomes" id="UP000886687"/>
    </source>
</evidence>
<dbReference type="SUPFAM" id="SSF55797">
    <property type="entry name" value="PR-1-like"/>
    <property type="match status" value="1"/>
</dbReference>
<comment type="caution">
    <text evidence="3">The sequence shown here is derived from an EMBL/GenBank/DDBJ whole genome shotgun (WGS) entry which is preliminary data.</text>
</comment>
<dbReference type="InterPro" id="IPR035940">
    <property type="entry name" value="CAP_sf"/>
</dbReference>
<feature type="domain" description="Ice-binding protein C-terminal" evidence="2">
    <location>
        <begin position="254"/>
        <end position="277"/>
    </location>
</feature>
<protein>
    <submittedName>
        <fullName evidence="3">VPLPA-CTERM sorting domain-containing protein</fullName>
    </submittedName>
</protein>
<sequence length="282" mass="30840">MVSHDKNKQKNRFSFDPKLSLGLLLSTVLVAPMALQAAVWLPEELAVLNLVNLQRSFHNLDPVQRDDRLHDSALAHSQSMAGYNFFSHTTLAGPNSGSTPADRISDGGYDYNGWGENIAAGQGREAPSYNTPSAAIDAARDVMYGTEDFEQINDFFTSQFDIRASGWETLGNGLNGGHWDAWYDQTGGSGGWMGSAGHRNTILNGVFDDLGVGYVWDGADIPPIQLDGEIFEHPLYTYWTQHFAYGDSVEEPAPVPLPAAFWLLGSGLLGMVWVGRRQEASV</sequence>
<reference evidence="3" key="1">
    <citation type="journal article" date="2021" name="Proc. Natl. Acad. Sci. U.S.A.">
        <title>Global biogeography of chemosynthetic symbionts reveals both localized and globally distributed symbiont groups. .</title>
        <authorList>
            <person name="Osvatic J.T."/>
            <person name="Wilkins L.G.E."/>
            <person name="Leibrecht L."/>
            <person name="Leray M."/>
            <person name="Zauner S."/>
            <person name="Polzin J."/>
            <person name="Camacho Y."/>
            <person name="Gros O."/>
            <person name="van Gils J.A."/>
            <person name="Eisen J.A."/>
            <person name="Petersen J.M."/>
            <person name="Yuen B."/>
        </authorList>
    </citation>
    <scope>NUCLEOTIDE SEQUENCE</scope>
    <source>
        <strain evidence="3">MAGL173</strain>
    </source>
</reference>
<dbReference type="Pfam" id="PF07589">
    <property type="entry name" value="PEP-CTERM"/>
    <property type="match status" value="1"/>
</dbReference>
<dbReference type="Pfam" id="PF00188">
    <property type="entry name" value="CAP"/>
    <property type="match status" value="1"/>
</dbReference>
<dbReference type="PANTHER" id="PTHR31157">
    <property type="entry name" value="SCP DOMAIN-CONTAINING PROTEIN"/>
    <property type="match status" value="1"/>
</dbReference>
<name>A0A9E4K8S3_9GAMM</name>
<evidence type="ECO:0000259" key="2">
    <source>
        <dbReference type="Pfam" id="PF07589"/>
    </source>
</evidence>
<dbReference type="CDD" id="cd05379">
    <property type="entry name" value="CAP_bacterial"/>
    <property type="match status" value="1"/>
</dbReference>
<dbReference type="InterPro" id="IPR013424">
    <property type="entry name" value="Ice-binding_C"/>
</dbReference>
<dbReference type="EMBL" id="JAEPDI010000015">
    <property type="protein sequence ID" value="MCG7940890.1"/>
    <property type="molecule type" value="Genomic_DNA"/>
</dbReference>
<dbReference type="InterPro" id="IPR022472">
    <property type="entry name" value="VPLPA-CTERM"/>
</dbReference>
<dbReference type="Gene3D" id="3.40.33.10">
    <property type="entry name" value="CAP"/>
    <property type="match status" value="1"/>
</dbReference>
<dbReference type="AlphaFoldDB" id="A0A9E4K8S3"/>
<feature type="domain" description="SCP" evidence="1">
    <location>
        <begin position="48"/>
        <end position="219"/>
    </location>
</feature>
<organism evidence="3 4">
    <name type="scientific">Candidatus Thiodiazotropha lotti</name>
    <dbReference type="NCBI Taxonomy" id="2792787"/>
    <lineage>
        <taxon>Bacteria</taxon>
        <taxon>Pseudomonadati</taxon>
        <taxon>Pseudomonadota</taxon>
        <taxon>Gammaproteobacteria</taxon>
        <taxon>Chromatiales</taxon>
        <taxon>Sedimenticolaceae</taxon>
        <taxon>Candidatus Thiodiazotropha</taxon>
    </lineage>
</organism>
<dbReference type="NCBIfam" id="TIGR03370">
    <property type="entry name" value="VPLPA-CTERM"/>
    <property type="match status" value="1"/>
</dbReference>
<dbReference type="Proteomes" id="UP000886687">
    <property type="component" value="Unassembled WGS sequence"/>
</dbReference>
<dbReference type="PANTHER" id="PTHR31157:SF1">
    <property type="entry name" value="SCP DOMAIN-CONTAINING PROTEIN"/>
    <property type="match status" value="1"/>
</dbReference>